<dbReference type="SUPFAM" id="SSF81321">
    <property type="entry name" value="Family A G protein-coupled receptor-like"/>
    <property type="match status" value="1"/>
</dbReference>
<evidence type="ECO:0000256" key="6">
    <source>
        <dbReference type="ARBA" id="ARBA00023170"/>
    </source>
</evidence>
<evidence type="ECO:0000256" key="1">
    <source>
        <dbReference type="ARBA" id="ARBA00004141"/>
    </source>
</evidence>
<dbReference type="InterPro" id="IPR000276">
    <property type="entry name" value="GPCR_Rhodpsn"/>
</dbReference>
<dbReference type="GO" id="GO:0016020">
    <property type="term" value="C:membrane"/>
    <property type="evidence" value="ECO:0007669"/>
    <property type="project" value="UniProtKB-SubCell"/>
</dbReference>
<dbReference type="InterPro" id="IPR017452">
    <property type="entry name" value="GPCR_Rhodpsn_7TM"/>
</dbReference>
<dbReference type="Proteomes" id="UP000824219">
    <property type="component" value="Linkage Group LG18"/>
</dbReference>
<dbReference type="OrthoDB" id="9990906at2759"/>
<evidence type="ECO:0000256" key="4">
    <source>
        <dbReference type="ARBA" id="ARBA00023040"/>
    </source>
</evidence>
<feature type="transmembrane region" description="Helical" evidence="8">
    <location>
        <begin position="70"/>
        <end position="90"/>
    </location>
</feature>
<reference evidence="10 11" key="1">
    <citation type="submission" date="2021-06" db="EMBL/GenBank/DDBJ databases">
        <title>Chromosome-level genome assembly of the red-tail catfish (Hemibagrus wyckioides).</title>
        <authorList>
            <person name="Shao F."/>
        </authorList>
    </citation>
    <scope>NUCLEOTIDE SEQUENCE [LARGE SCALE GENOMIC DNA]</scope>
    <source>
        <strain evidence="10">EC202008001</strain>
        <tissue evidence="10">Blood</tissue>
    </source>
</reference>
<evidence type="ECO:0000259" key="9">
    <source>
        <dbReference type="PROSITE" id="PS50262"/>
    </source>
</evidence>
<sequence length="194" mass="22368">MTPPPSTGHEGLLNGVIPHMSSQNCSIKDFKESVFPTVYLLVFILGVVGHLVSMYIFFSVWRKKRGLTTVNLFMVNLLVSDLMLVCSLPFRASYYMSSTGWKFGKVACSLIFYVFYLNMYTSIYFLVSLNIMRYLALFQPYRYKTLQKWCKGQLWFPDPPRLSLLWMSPMQANKLLLGGLLEMTVKWTAHLPTS</sequence>
<dbReference type="PANTHER" id="PTHR24237">
    <property type="entry name" value="G-PROTEIN COUPLED RECEPTOR"/>
    <property type="match status" value="1"/>
</dbReference>
<dbReference type="InterPro" id="IPR047160">
    <property type="entry name" value="GP183-like"/>
</dbReference>
<dbReference type="PRINTS" id="PR00237">
    <property type="entry name" value="GPCRRHODOPSN"/>
</dbReference>
<dbReference type="PRINTS" id="PR01157">
    <property type="entry name" value="P2YPURNOCPTR"/>
</dbReference>
<gene>
    <name evidence="10" type="ORF">KOW79_015917</name>
</gene>
<keyword evidence="3 8" id="KW-1133">Transmembrane helix</keyword>
<evidence type="ECO:0000313" key="11">
    <source>
        <dbReference type="Proteomes" id="UP000824219"/>
    </source>
</evidence>
<dbReference type="EMBL" id="JAHKSW010000018">
    <property type="protein sequence ID" value="KAG7321502.1"/>
    <property type="molecule type" value="Genomic_DNA"/>
</dbReference>
<dbReference type="GO" id="GO:0004930">
    <property type="term" value="F:G protein-coupled receptor activity"/>
    <property type="evidence" value="ECO:0007669"/>
    <property type="project" value="UniProtKB-KW"/>
</dbReference>
<feature type="transmembrane region" description="Helical" evidence="8">
    <location>
        <begin position="38"/>
        <end position="58"/>
    </location>
</feature>
<evidence type="ECO:0000256" key="2">
    <source>
        <dbReference type="ARBA" id="ARBA00022692"/>
    </source>
</evidence>
<feature type="domain" description="G-protein coupled receptors family 1 profile" evidence="9">
    <location>
        <begin position="49"/>
        <end position="146"/>
    </location>
</feature>
<proteinExistence type="predicted"/>
<dbReference type="Pfam" id="PF00001">
    <property type="entry name" value="7tm_1"/>
    <property type="match status" value="1"/>
</dbReference>
<evidence type="ECO:0000256" key="8">
    <source>
        <dbReference type="SAM" id="Phobius"/>
    </source>
</evidence>
<keyword evidence="7" id="KW-0807">Transducer</keyword>
<keyword evidence="6" id="KW-0675">Receptor</keyword>
<keyword evidence="2 8" id="KW-0812">Transmembrane</keyword>
<evidence type="ECO:0000256" key="7">
    <source>
        <dbReference type="ARBA" id="ARBA00023224"/>
    </source>
</evidence>
<organism evidence="10 11">
    <name type="scientific">Hemibagrus wyckioides</name>
    <dbReference type="NCBI Taxonomy" id="337641"/>
    <lineage>
        <taxon>Eukaryota</taxon>
        <taxon>Metazoa</taxon>
        <taxon>Chordata</taxon>
        <taxon>Craniata</taxon>
        <taxon>Vertebrata</taxon>
        <taxon>Euteleostomi</taxon>
        <taxon>Actinopterygii</taxon>
        <taxon>Neopterygii</taxon>
        <taxon>Teleostei</taxon>
        <taxon>Ostariophysi</taxon>
        <taxon>Siluriformes</taxon>
        <taxon>Bagridae</taxon>
        <taxon>Hemibagrus</taxon>
    </lineage>
</organism>
<keyword evidence="5 8" id="KW-0472">Membrane</keyword>
<evidence type="ECO:0000256" key="3">
    <source>
        <dbReference type="ARBA" id="ARBA00022989"/>
    </source>
</evidence>
<keyword evidence="4" id="KW-0297">G-protein coupled receptor</keyword>
<dbReference type="Gene3D" id="1.20.1070.10">
    <property type="entry name" value="Rhodopsin 7-helix transmembrane proteins"/>
    <property type="match status" value="1"/>
</dbReference>
<evidence type="ECO:0000313" key="10">
    <source>
        <dbReference type="EMBL" id="KAG7321502.1"/>
    </source>
</evidence>
<dbReference type="PROSITE" id="PS50262">
    <property type="entry name" value="G_PROTEIN_RECEP_F1_2"/>
    <property type="match status" value="1"/>
</dbReference>
<comment type="subcellular location">
    <subcellularLocation>
        <location evidence="1">Membrane</location>
        <topology evidence="1">Multi-pass membrane protein</topology>
    </subcellularLocation>
</comment>
<protein>
    <recommendedName>
        <fullName evidence="9">G-protein coupled receptors family 1 profile domain-containing protein</fullName>
    </recommendedName>
</protein>
<dbReference type="GO" id="GO:0008142">
    <property type="term" value="F:oxysterol binding"/>
    <property type="evidence" value="ECO:0007669"/>
    <property type="project" value="InterPro"/>
</dbReference>
<evidence type="ECO:0000256" key="5">
    <source>
        <dbReference type="ARBA" id="ARBA00023136"/>
    </source>
</evidence>
<accession>A0A9D3SES2</accession>
<dbReference type="AlphaFoldDB" id="A0A9D3SES2"/>
<comment type="caution">
    <text evidence="10">The sequence shown here is derived from an EMBL/GenBank/DDBJ whole genome shotgun (WGS) entry which is preliminary data.</text>
</comment>
<name>A0A9D3SES2_9TELE</name>
<feature type="transmembrane region" description="Helical" evidence="8">
    <location>
        <begin position="110"/>
        <end position="132"/>
    </location>
</feature>
<keyword evidence="11" id="KW-1185">Reference proteome</keyword>